<gene>
    <name evidence="1" type="ORF">SMD31_10140</name>
</gene>
<evidence type="ECO:0000313" key="2">
    <source>
        <dbReference type="Proteomes" id="UP001271769"/>
    </source>
</evidence>
<accession>A0ABU5DZD2</accession>
<comment type="caution">
    <text evidence="1">The sequence shown here is derived from an EMBL/GenBank/DDBJ whole genome shotgun (WGS) entry which is preliminary data.</text>
</comment>
<dbReference type="EMBL" id="JAXCLX010000001">
    <property type="protein sequence ID" value="MDY0872285.1"/>
    <property type="molecule type" value="Genomic_DNA"/>
</dbReference>
<protein>
    <submittedName>
        <fullName evidence="1">DUF1150 family protein</fullName>
    </submittedName>
</protein>
<proteinExistence type="predicted"/>
<organism evidence="1 2">
    <name type="scientific">Dongia rigui</name>
    <dbReference type="NCBI Taxonomy" id="940149"/>
    <lineage>
        <taxon>Bacteria</taxon>
        <taxon>Pseudomonadati</taxon>
        <taxon>Pseudomonadota</taxon>
        <taxon>Alphaproteobacteria</taxon>
        <taxon>Rhodospirillales</taxon>
        <taxon>Dongiaceae</taxon>
        <taxon>Dongia</taxon>
    </lineage>
</organism>
<dbReference type="InterPro" id="IPR009531">
    <property type="entry name" value="DUF1150"/>
</dbReference>
<keyword evidence="2" id="KW-1185">Reference proteome</keyword>
<evidence type="ECO:0000313" key="1">
    <source>
        <dbReference type="EMBL" id="MDY0872285.1"/>
    </source>
</evidence>
<reference evidence="1 2" key="1">
    <citation type="journal article" date="2013" name="Antonie Van Leeuwenhoek">
        <title>Dongia rigui sp. nov., isolated from freshwater of a large wetland in Korea.</title>
        <authorList>
            <person name="Baik K.S."/>
            <person name="Hwang Y.M."/>
            <person name="Choi J.S."/>
            <person name="Kwon J."/>
            <person name="Seong C.N."/>
        </authorList>
    </citation>
    <scope>NUCLEOTIDE SEQUENCE [LARGE SCALE GENOMIC DNA]</scope>
    <source>
        <strain evidence="1 2">04SU4-P</strain>
    </source>
</reference>
<sequence>MAKSTTKTEIIDAHEITRQQLLALGLNDVAYVRDVDVDGATAFGIFAANGQQLAVMPDRDAAVAAAWENGLAPVTLH</sequence>
<dbReference type="RefSeq" id="WP_320500705.1">
    <property type="nucleotide sequence ID" value="NZ_JAXCLX010000001.1"/>
</dbReference>
<dbReference type="Pfam" id="PF06620">
    <property type="entry name" value="DUF1150"/>
    <property type="match status" value="1"/>
</dbReference>
<dbReference type="Proteomes" id="UP001271769">
    <property type="component" value="Unassembled WGS sequence"/>
</dbReference>
<name>A0ABU5DZD2_9PROT</name>